<evidence type="ECO:0000259" key="5">
    <source>
        <dbReference type="PROSITE" id="PS50097"/>
    </source>
</evidence>
<dbReference type="EMBL" id="JAVFWL010000005">
    <property type="protein sequence ID" value="KAK6758437.1"/>
    <property type="molecule type" value="Genomic_DNA"/>
</dbReference>
<dbReference type="PROSITE" id="PS50097">
    <property type="entry name" value="BTB"/>
    <property type="match status" value="1"/>
</dbReference>
<dbReference type="Pfam" id="PF01344">
    <property type="entry name" value="Kelch_1"/>
    <property type="match status" value="1"/>
</dbReference>
<dbReference type="InterPro" id="IPR000210">
    <property type="entry name" value="BTB/POZ_dom"/>
</dbReference>
<evidence type="ECO:0000256" key="3">
    <source>
        <dbReference type="ARBA" id="ARBA00022737"/>
    </source>
</evidence>
<keyword evidence="7" id="KW-1185">Reference proteome</keyword>
<dbReference type="PANTHER" id="PTHR24412">
    <property type="entry name" value="KELCH PROTEIN"/>
    <property type="match status" value="1"/>
</dbReference>
<dbReference type="Gene3D" id="2.120.10.80">
    <property type="entry name" value="Kelch-type beta propeller"/>
    <property type="match status" value="2"/>
</dbReference>
<dbReference type="SUPFAM" id="SSF117281">
    <property type="entry name" value="Kelch motif"/>
    <property type="match status" value="1"/>
</dbReference>
<dbReference type="InterPro" id="IPR011333">
    <property type="entry name" value="SKP1/BTB/POZ_sf"/>
</dbReference>
<dbReference type="Pfam" id="PF00651">
    <property type="entry name" value="BTB"/>
    <property type="match status" value="1"/>
</dbReference>
<dbReference type="SUPFAM" id="SSF54695">
    <property type="entry name" value="POZ domain"/>
    <property type="match status" value="1"/>
</dbReference>
<dbReference type="Proteomes" id="UP001303046">
    <property type="component" value="Unassembled WGS sequence"/>
</dbReference>
<dbReference type="Gene3D" id="1.25.40.420">
    <property type="match status" value="1"/>
</dbReference>
<evidence type="ECO:0000313" key="7">
    <source>
        <dbReference type="Proteomes" id="UP001303046"/>
    </source>
</evidence>
<dbReference type="PANTHER" id="PTHR24412:SF497">
    <property type="entry name" value="KELCH-LIKE PROTEIN 18"/>
    <property type="match status" value="1"/>
</dbReference>
<gene>
    <name evidence="6" type="primary">Necator_chrV.g20744</name>
    <name evidence="6" type="ORF">RB195_015951</name>
</gene>
<keyword evidence="3" id="KW-0677">Repeat</keyword>
<keyword evidence="2" id="KW-0880">Kelch repeat</keyword>
<comment type="caution">
    <text evidence="6">The sequence shown here is derived from an EMBL/GenBank/DDBJ whole genome shotgun (WGS) entry which is preliminary data.</text>
</comment>
<protein>
    <recommendedName>
        <fullName evidence="5">BTB domain-containing protein</fullName>
    </recommendedName>
</protein>
<feature type="domain" description="BTB" evidence="5">
    <location>
        <begin position="1"/>
        <end position="62"/>
    </location>
</feature>
<evidence type="ECO:0000256" key="2">
    <source>
        <dbReference type="ARBA" id="ARBA00022441"/>
    </source>
</evidence>
<dbReference type="PIRSF" id="PIRSF037037">
    <property type="entry name" value="Kelch-like_protein_gigaxonin"/>
    <property type="match status" value="1"/>
</dbReference>
<name>A0ABR1E6W5_NECAM</name>
<keyword evidence="4" id="KW-0833">Ubl conjugation pathway</keyword>
<evidence type="ECO:0000256" key="4">
    <source>
        <dbReference type="ARBA" id="ARBA00022786"/>
    </source>
</evidence>
<evidence type="ECO:0000256" key="1">
    <source>
        <dbReference type="ARBA" id="ARBA00004906"/>
    </source>
</evidence>
<dbReference type="SMART" id="SM00612">
    <property type="entry name" value="Kelch"/>
    <property type="match status" value="5"/>
</dbReference>
<evidence type="ECO:0000313" key="6">
    <source>
        <dbReference type="EMBL" id="KAK6758437.1"/>
    </source>
</evidence>
<reference evidence="6 7" key="1">
    <citation type="submission" date="2023-08" db="EMBL/GenBank/DDBJ databases">
        <title>A Necator americanus chromosomal reference genome.</title>
        <authorList>
            <person name="Ilik V."/>
            <person name="Petrzelkova K.J."/>
            <person name="Pardy F."/>
            <person name="Fuh T."/>
            <person name="Niatou-Singa F.S."/>
            <person name="Gouil Q."/>
            <person name="Baker L."/>
            <person name="Ritchie M.E."/>
            <person name="Jex A.R."/>
            <person name="Gazzola D."/>
            <person name="Li H."/>
            <person name="Toshio Fujiwara R."/>
            <person name="Zhan B."/>
            <person name="Aroian R.V."/>
            <person name="Pafco B."/>
            <person name="Schwarz E.M."/>
        </authorList>
    </citation>
    <scope>NUCLEOTIDE SEQUENCE [LARGE SCALE GENOMIC DNA]</scope>
    <source>
        <strain evidence="6 7">Aroian</strain>
        <tissue evidence="6">Whole animal</tissue>
    </source>
</reference>
<dbReference type="SMART" id="SM00875">
    <property type="entry name" value="BACK"/>
    <property type="match status" value="1"/>
</dbReference>
<dbReference type="Pfam" id="PF24681">
    <property type="entry name" value="Kelch_KLHDC2_KLHL20_DRC7"/>
    <property type="match status" value="1"/>
</dbReference>
<dbReference type="InterPro" id="IPR015915">
    <property type="entry name" value="Kelch-typ_b-propeller"/>
</dbReference>
<dbReference type="InterPro" id="IPR017096">
    <property type="entry name" value="BTB-kelch_protein"/>
</dbReference>
<proteinExistence type="predicted"/>
<accession>A0ABR1E6W5</accession>
<dbReference type="InterPro" id="IPR006652">
    <property type="entry name" value="Kelch_1"/>
</dbReference>
<dbReference type="Gene3D" id="3.30.710.10">
    <property type="entry name" value="Potassium Channel Kv1.1, Chain A"/>
    <property type="match status" value="1"/>
</dbReference>
<comment type="pathway">
    <text evidence="1">Protein modification; protein ubiquitination.</text>
</comment>
<dbReference type="SMART" id="SM00225">
    <property type="entry name" value="BTB"/>
    <property type="match status" value="1"/>
</dbReference>
<organism evidence="6 7">
    <name type="scientific">Necator americanus</name>
    <name type="common">Human hookworm</name>
    <dbReference type="NCBI Taxonomy" id="51031"/>
    <lineage>
        <taxon>Eukaryota</taxon>
        <taxon>Metazoa</taxon>
        <taxon>Ecdysozoa</taxon>
        <taxon>Nematoda</taxon>
        <taxon>Chromadorea</taxon>
        <taxon>Rhabditida</taxon>
        <taxon>Rhabditina</taxon>
        <taxon>Rhabditomorpha</taxon>
        <taxon>Strongyloidea</taxon>
        <taxon>Ancylostomatidae</taxon>
        <taxon>Bunostominae</taxon>
        <taxon>Necator</taxon>
    </lineage>
</organism>
<dbReference type="InterPro" id="IPR011705">
    <property type="entry name" value="BACK"/>
</dbReference>
<sequence>MRKGTIVAHKVILAAAIPFFKTMFTGNKEEARSHRISIRSIDHNILKQLISHVYGHSLVVSEGNVEAMLLAADFLQLRHISDICSIFILDYVLDYENALGIREFLSTVGYSSEALEVEQFIERNFLPISFTEEFITLPIDKLEGLLSRNHLNVDEEDIFTAAARWIEYYPARIKVAFRSQRRRNLCRVLSCVRLRLLKKDFLVNVVARHQVFLIDDSCHRLINEVKSYVLEPELCLQPLLSTAAGRRSSYPWTLFFINGFDGGFVDGMRYDPFTEERRVIPAMKIPRSFPTVAANDRKIYVVGGHPENALDTVECYDVVKDEWTMISSMKRGRFGGVAAFLHNKLYVCGGSSGLETFSSVEIYNPRSNSWEDGVSMRTSRHFAAVAVLNGYIYVMGGRNQSCIFSSVERFCIEKRSWEPVPDMHEGRYFFGATVVNDKIYVFGGLNTNGIQSHGVECFNPRYMCWTILPPMPMAGRISLAVSHNNIVFVKGIESTKIHKFNVDTAEWVPGPEIPLRFQFAFGAAIYIPPE</sequence>
<dbReference type="Pfam" id="PF07707">
    <property type="entry name" value="BACK"/>
    <property type="match status" value="1"/>
</dbReference>